<sequence length="386" mass="41867">MVDGCPGCACGHDDRVELRTVLRHRLATQRLTGPPLPTAADTVRLLTCVQAQEREHACFSLALRSRATTLADVRAELDSGAFVRTHILRPTWHFVAAEDLRWILDLTSPRVERVLAVQLRRSSLAERDVGRALEIVAEALAGRNFLTRKEIGARLAAAGLPGSGQELGNLVMVAELRGVVCSRPIRGVQHTYALVDEVVPPTPARSREEALAELARRFFGGHGPASIKDFTRWSSLTVTDARDALADVGDGLERVDVDGVPHWYDPALLSGQSSARADSTEPPGSGTRRAHLFPTYDEAVLTYPSVNFPLPPESPAPAAPDQWSAAVVVDDVRVGTWKRTVGRTAVTVESWFLGTLDDEQCGQVEAAAERLGIFHGLPVRHVAGRS</sequence>
<keyword evidence="1" id="KW-0238">DNA-binding</keyword>
<evidence type="ECO:0000313" key="1">
    <source>
        <dbReference type="EMBL" id="SDS59741.1"/>
    </source>
</evidence>
<gene>
    <name evidence="1" type="ORF">SAMN04489717_3200</name>
</gene>
<accession>A0A1H1TI42</accession>
<protein>
    <submittedName>
        <fullName evidence="1">Winged helix DNA-binding domain-containing protein</fullName>
    </submittedName>
</protein>
<dbReference type="GO" id="GO:0003677">
    <property type="term" value="F:DNA binding"/>
    <property type="evidence" value="ECO:0007669"/>
    <property type="project" value="UniProtKB-KW"/>
</dbReference>
<dbReference type="InterPro" id="IPR009351">
    <property type="entry name" value="AlkZ-like"/>
</dbReference>
<organism evidence="1 2">
    <name type="scientific">Actinopolymorpha singaporensis</name>
    <dbReference type="NCBI Taxonomy" id="117157"/>
    <lineage>
        <taxon>Bacteria</taxon>
        <taxon>Bacillati</taxon>
        <taxon>Actinomycetota</taxon>
        <taxon>Actinomycetes</taxon>
        <taxon>Propionibacteriales</taxon>
        <taxon>Actinopolymorphaceae</taxon>
        <taxon>Actinopolymorpha</taxon>
    </lineage>
</organism>
<dbReference type="PANTHER" id="PTHR38479">
    <property type="entry name" value="LMO0824 PROTEIN"/>
    <property type="match status" value="1"/>
</dbReference>
<proteinExistence type="predicted"/>
<dbReference type="PANTHER" id="PTHR38479:SF2">
    <property type="entry name" value="WINGED HELIX DNA-BINDING DOMAIN-CONTAINING PROTEIN"/>
    <property type="match status" value="1"/>
</dbReference>
<dbReference type="STRING" id="117157.SAMN04489717_3200"/>
<reference evidence="1 2" key="1">
    <citation type="submission" date="2016-10" db="EMBL/GenBank/DDBJ databases">
        <authorList>
            <person name="de Groot N.N."/>
        </authorList>
    </citation>
    <scope>NUCLEOTIDE SEQUENCE [LARGE SCALE GENOMIC DNA]</scope>
    <source>
        <strain evidence="1 2">DSM 22024</strain>
    </source>
</reference>
<dbReference type="AlphaFoldDB" id="A0A1H1TI42"/>
<dbReference type="EMBL" id="LT629732">
    <property type="protein sequence ID" value="SDS59741.1"/>
    <property type="molecule type" value="Genomic_DNA"/>
</dbReference>
<keyword evidence="2" id="KW-1185">Reference proteome</keyword>
<name>A0A1H1TI42_9ACTN</name>
<dbReference type="Pfam" id="PF06224">
    <property type="entry name" value="AlkZ-like"/>
    <property type="match status" value="1"/>
</dbReference>
<dbReference type="Proteomes" id="UP000198983">
    <property type="component" value="Chromosome I"/>
</dbReference>
<evidence type="ECO:0000313" key="2">
    <source>
        <dbReference type="Proteomes" id="UP000198983"/>
    </source>
</evidence>